<dbReference type="PANTHER" id="PTHR33571">
    <property type="entry name" value="SSL8005 PROTEIN"/>
    <property type="match status" value="1"/>
</dbReference>
<dbReference type="InterPro" id="IPR043519">
    <property type="entry name" value="NT_sf"/>
</dbReference>
<dbReference type="KEGG" id="bsd:BLASA_1100"/>
<keyword evidence="5" id="KW-0547">Nucleotide-binding</keyword>
<dbReference type="InterPro" id="IPR010982">
    <property type="entry name" value="Lambda_DNA-bd_dom_sf"/>
</dbReference>
<dbReference type="eggNOG" id="COG1669">
    <property type="taxonomic scope" value="Bacteria"/>
</dbReference>
<name>H6RW27_BLASD</name>
<dbReference type="InterPro" id="IPR052038">
    <property type="entry name" value="Type-VII_TA_antitoxin"/>
</dbReference>
<dbReference type="CDD" id="cd05403">
    <property type="entry name" value="NT_KNTase_like"/>
    <property type="match status" value="1"/>
</dbReference>
<evidence type="ECO:0000256" key="1">
    <source>
        <dbReference type="ARBA" id="ARBA00001946"/>
    </source>
</evidence>
<sequence>MTSSYGDLVRARRGMLGMSQRHLAERAGVKQPLIAAIEAGRRGPSDSARAALDRALAIRPSVALAARREEVRALFDRAGLPEPRVFGSVARGDDLETSDLDLIVEFTDRHDIVDLLTLENDLEELLTVAVDIVDARAGGRVLDSVRDAVVEL</sequence>
<proteinExistence type="predicted"/>
<keyword evidence="10" id="KW-1185">Reference proteome</keyword>
<protein>
    <submittedName>
        <fullName evidence="9">Putative transcriptional regulator, Cro/CI family/nucleotidyltransferase</fullName>
    </submittedName>
</protein>
<dbReference type="eggNOG" id="COG3620">
    <property type="taxonomic scope" value="Bacteria"/>
</dbReference>
<dbReference type="Gene3D" id="1.10.260.40">
    <property type="entry name" value="lambda repressor-like DNA-binding domains"/>
    <property type="match status" value="1"/>
</dbReference>
<dbReference type="CDD" id="cd00093">
    <property type="entry name" value="HTH_XRE"/>
    <property type="match status" value="1"/>
</dbReference>
<dbReference type="GO" id="GO:0003677">
    <property type="term" value="F:DNA binding"/>
    <property type="evidence" value="ECO:0007669"/>
    <property type="project" value="InterPro"/>
</dbReference>
<evidence type="ECO:0000256" key="4">
    <source>
        <dbReference type="ARBA" id="ARBA00022723"/>
    </source>
</evidence>
<dbReference type="Gene3D" id="3.30.460.10">
    <property type="entry name" value="Beta Polymerase, domain 2"/>
    <property type="match status" value="1"/>
</dbReference>
<dbReference type="SMART" id="SM00530">
    <property type="entry name" value="HTH_XRE"/>
    <property type="match status" value="1"/>
</dbReference>
<keyword evidence="3" id="KW-0548">Nucleotidyltransferase</keyword>
<dbReference type="SUPFAM" id="SSF47413">
    <property type="entry name" value="lambda repressor-like DNA-binding domains"/>
    <property type="match status" value="1"/>
</dbReference>
<evidence type="ECO:0000313" key="10">
    <source>
        <dbReference type="Proteomes" id="UP000007517"/>
    </source>
</evidence>
<comment type="cofactor">
    <cofactor evidence="1">
        <name>Mg(2+)</name>
        <dbReference type="ChEBI" id="CHEBI:18420"/>
    </cofactor>
</comment>
<reference evidence="10" key="2">
    <citation type="submission" date="2012-02" db="EMBL/GenBank/DDBJ databases">
        <title>Complete genome sequence of Blastococcus saxobsidens strain DD2.</title>
        <authorList>
            <person name="Genoscope."/>
        </authorList>
    </citation>
    <scope>NUCLEOTIDE SEQUENCE [LARGE SCALE GENOMIC DNA]</scope>
    <source>
        <strain evidence="10">DD2</strain>
    </source>
</reference>
<keyword evidence="6" id="KW-0067">ATP-binding</keyword>
<dbReference type="PANTHER" id="PTHR33571:SF12">
    <property type="entry name" value="BSL3053 PROTEIN"/>
    <property type="match status" value="1"/>
</dbReference>
<dbReference type="GO" id="GO:0016779">
    <property type="term" value="F:nucleotidyltransferase activity"/>
    <property type="evidence" value="ECO:0007669"/>
    <property type="project" value="UniProtKB-KW"/>
</dbReference>
<dbReference type="GO" id="GO:0046872">
    <property type="term" value="F:metal ion binding"/>
    <property type="evidence" value="ECO:0007669"/>
    <property type="project" value="UniProtKB-KW"/>
</dbReference>
<keyword evidence="2 9" id="KW-0808">Transferase</keyword>
<feature type="domain" description="HTH cro/C1-type" evidence="8">
    <location>
        <begin position="9"/>
        <end position="63"/>
    </location>
</feature>
<reference evidence="9 10" key="1">
    <citation type="journal article" date="2012" name="J. Bacteriol.">
        <title>Genome Sequence of Blastococcus saxobsidens DD2, a Stone-Inhabiting Bacterium.</title>
        <authorList>
            <person name="Chouaia B."/>
            <person name="Crotti E."/>
            <person name="Brusetti L."/>
            <person name="Daffonchio D."/>
            <person name="Essoussi I."/>
            <person name="Nouioui I."/>
            <person name="Sbissi I."/>
            <person name="Ghodhbane-Gtari F."/>
            <person name="Gtari M."/>
            <person name="Vacherie B."/>
            <person name="Barbe V."/>
            <person name="Medigue C."/>
            <person name="Gury J."/>
            <person name="Pujic P."/>
            <person name="Normand P."/>
        </authorList>
    </citation>
    <scope>NUCLEOTIDE SEQUENCE [LARGE SCALE GENOMIC DNA]</scope>
    <source>
        <strain evidence="9 10">DD2</strain>
    </source>
</reference>
<dbReference type="InterPro" id="IPR001387">
    <property type="entry name" value="Cro/C1-type_HTH"/>
</dbReference>
<evidence type="ECO:0000256" key="3">
    <source>
        <dbReference type="ARBA" id="ARBA00022695"/>
    </source>
</evidence>
<dbReference type="PROSITE" id="PS50943">
    <property type="entry name" value="HTH_CROC1"/>
    <property type="match status" value="1"/>
</dbReference>
<gene>
    <name evidence="9" type="ordered locus">BLASA_1100</name>
</gene>
<accession>H6RW27</accession>
<dbReference type="Pfam" id="PF13560">
    <property type="entry name" value="HTH_31"/>
    <property type="match status" value="1"/>
</dbReference>
<dbReference type="SUPFAM" id="SSF81301">
    <property type="entry name" value="Nucleotidyltransferase"/>
    <property type="match status" value="1"/>
</dbReference>
<dbReference type="STRING" id="1146883.BLASA_1100"/>
<dbReference type="InterPro" id="IPR041633">
    <property type="entry name" value="Polbeta"/>
</dbReference>
<organism evidence="9 10">
    <name type="scientific">Blastococcus saxobsidens (strain DD2)</name>
    <dbReference type="NCBI Taxonomy" id="1146883"/>
    <lineage>
        <taxon>Bacteria</taxon>
        <taxon>Bacillati</taxon>
        <taxon>Actinomycetota</taxon>
        <taxon>Actinomycetes</taxon>
        <taxon>Geodermatophilales</taxon>
        <taxon>Geodermatophilaceae</taxon>
        <taxon>Blastococcus</taxon>
    </lineage>
</organism>
<keyword evidence="4" id="KW-0479">Metal-binding</keyword>
<dbReference type="AlphaFoldDB" id="H6RW27"/>
<dbReference type="OrthoDB" id="9803128at2"/>
<evidence type="ECO:0000256" key="5">
    <source>
        <dbReference type="ARBA" id="ARBA00022741"/>
    </source>
</evidence>
<evidence type="ECO:0000256" key="7">
    <source>
        <dbReference type="ARBA" id="ARBA00022842"/>
    </source>
</evidence>
<dbReference type="GO" id="GO:0005524">
    <property type="term" value="F:ATP binding"/>
    <property type="evidence" value="ECO:0007669"/>
    <property type="project" value="UniProtKB-KW"/>
</dbReference>
<dbReference type="Pfam" id="PF18765">
    <property type="entry name" value="Polbeta"/>
    <property type="match status" value="1"/>
</dbReference>
<dbReference type="HOGENOM" id="CLU_130257_0_0_11"/>
<keyword evidence="7" id="KW-0460">Magnesium</keyword>
<evidence type="ECO:0000259" key="8">
    <source>
        <dbReference type="PROSITE" id="PS50943"/>
    </source>
</evidence>
<evidence type="ECO:0000256" key="6">
    <source>
        <dbReference type="ARBA" id="ARBA00022840"/>
    </source>
</evidence>
<dbReference type="EMBL" id="FO117623">
    <property type="protein sequence ID" value="CCG02044.1"/>
    <property type="molecule type" value="Genomic_DNA"/>
</dbReference>
<dbReference type="Proteomes" id="UP000007517">
    <property type="component" value="Chromosome"/>
</dbReference>
<evidence type="ECO:0000256" key="2">
    <source>
        <dbReference type="ARBA" id="ARBA00022679"/>
    </source>
</evidence>
<evidence type="ECO:0000313" key="9">
    <source>
        <dbReference type="EMBL" id="CCG02044.1"/>
    </source>
</evidence>